<organism evidence="6 7">
    <name type="scientific">Saguinus oedipus</name>
    <name type="common">Cotton-top tamarin</name>
    <name type="synonym">Oedipomidas oedipus</name>
    <dbReference type="NCBI Taxonomy" id="9490"/>
    <lineage>
        <taxon>Eukaryota</taxon>
        <taxon>Metazoa</taxon>
        <taxon>Chordata</taxon>
        <taxon>Craniata</taxon>
        <taxon>Vertebrata</taxon>
        <taxon>Euteleostomi</taxon>
        <taxon>Mammalia</taxon>
        <taxon>Eutheria</taxon>
        <taxon>Euarchontoglires</taxon>
        <taxon>Primates</taxon>
        <taxon>Haplorrhini</taxon>
        <taxon>Platyrrhini</taxon>
        <taxon>Cebidae</taxon>
        <taxon>Callitrichinae</taxon>
        <taxon>Saguinus</taxon>
    </lineage>
</organism>
<keyword evidence="4" id="KW-0443">Lipid metabolism</keyword>
<keyword evidence="3" id="KW-0378">Hydrolase</keyword>
<evidence type="ECO:0000259" key="5">
    <source>
        <dbReference type="PROSITE" id="PS51934"/>
    </source>
</evidence>
<dbReference type="InterPro" id="IPR051496">
    <property type="entry name" value="H-rev107_PLA/AT"/>
</dbReference>
<dbReference type="Proteomes" id="UP001266305">
    <property type="component" value="Unassembled WGS sequence"/>
</dbReference>
<keyword evidence="7" id="KW-1185">Reference proteome</keyword>
<dbReference type="PANTHER" id="PTHR13943:SF36">
    <property type="entry name" value="PHOSPHOLIPASE A AND ACYLTRANSFERASE 4"/>
    <property type="match status" value="1"/>
</dbReference>
<name>A0ABQ9UT57_SAGOE</name>
<sequence length="171" mass="19044">MCHTCTHMVNVSPIPQYHFQGFQPQPHQEPNPGDLIEIFRIGYEHWALYVGDGYVIHLAPPTIISQDRVVKMSELMENSKSSALNPDDPQGPLSVPLIAGEYPEAGSSIALSVLGSSAMVKQERLEDVVGGCHYHVNSSLDRDYRPQPIQVIINSAKQMVGQKMKYCEQEL</sequence>
<comment type="similarity">
    <text evidence="1">Belongs to the H-rev107 family.</text>
</comment>
<proteinExistence type="inferred from homology"/>
<evidence type="ECO:0000313" key="6">
    <source>
        <dbReference type="EMBL" id="KAK2100279.1"/>
    </source>
</evidence>
<dbReference type="PANTHER" id="PTHR13943">
    <property type="entry name" value="HRAS-LIKE SUPPRESSOR - RELATED"/>
    <property type="match status" value="1"/>
</dbReference>
<evidence type="ECO:0000256" key="1">
    <source>
        <dbReference type="ARBA" id="ARBA00007824"/>
    </source>
</evidence>
<gene>
    <name evidence="6" type="ORF">P7K49_021627</name>
</gene>
<keyword evidence="2" id="KW-0808">Transferase</keyword>
<accession>A0ABQ9UT57</accession>
<evidence type="ECO:0000256" key="2">
    <source>
        <dbReference type="ARBA" id="ARBA00022679"/>
    </source>
</evidence>
<dbReference type="Pfam" id="PF04970">
    <property type="entry name" value="LRAT"/>
    <property type="match status" value="1"/>
</dbReference>
<dbReference type="InterPro" id="IPR007053">
    <property type="entry name" value="LRAT_dom"/>
</dbReference>
<reference evidence="6 7" key="1">
    <citation type="submission" date="2023-05" db="EMBL/GenBank/DDBJ databases">
        <title>B98-5 Cell Line De Novo Hybrid Assembly: An Optical Mapping Approach.</title>
        <authorList>
            <person name="Kananen K."/>
            <person name="Auerbach J.A."/>
            <person name="Kautto E."/>
            <person name="Blachly J.S."/>
        </authorList>
    </citation>
    <scope>NUCLEOTIDE SEQUENCE [LARGE SCALE GENOMIC DNA]</scope>
    <source>
        <strain evidence="6">B95-8</strain>
        <tissue evidence="6">Cell line</tissue>
    </source>
</reference>
<dbReference type="Gene3D" id="3.90.1720.10">
    <property type="entry name" value="endopeptidase domain like (from Nostoc punctiforme)"/>
    <property type="match status" value="1"/>
</dbReference>
<evidence type="ECO:0000256" key="4">
    <source>
        <dbReference type="ARBA" id="ARBA00023098"/>
    </source>
</evidence>
<evidence type="ECO:0000313" key="7">
    <source>
        <dbReference type="Proteomes" id="UP001266305"/>
    </source>
</evidence>
<feature type="domain" description="LRAT" evidence="5">
    <location>
        <begin position="35"/>
        <end position="171"/>
    </location>
</feature>
<protein>
    <recommendedName>
        <fullName evidence="5">LRAT domain-containing protein</fullName>
    </recommendedName>
</protein>
<dbReference type="EMBL" id="JASSZA010000010">
    <property type="protein sequence ID" value="KAK2100279.1"/>
    <property type="molecule type" value="Genomic_DNA"/>
</dbReference>
<evidence type="ECO:0000256" key="3">
    <source>
        <dbReference type="ARBA" id="ARBA00022801"/>
    </source>
</evidence>
<comment type="caution">
    <text evidence="6">The sequence shown here is derived from an EMBL/GenBank/DDBJ whole genome shotgun (WGS) entry which is preliminary data.</text>
</comment>
<dbReference type="PROSITE" id="PS51934">
    <property type="entry name" value="LRAT"/>
    <property type="match status" value="1"/>
</dbReference>